<reference evidence="2" key="1">
    <citation type="submission" date="2022-07" db="EMBL/GenBank/DDBJ databases">
        <title>Phylogenomic reconstructions and comparative analyses of Kickxellomycotina fungi.</title>
        <authorList>
            <person name="Reynolds N.K."/>
            <person name="Stajich J.E."/>
            <person name="Barry K."/>
            <person name="Grigoriev I.V."/>
            <person name="Crous P."/>
            <person name="Smith M.E."/>
        </authorList>
    </citation>
    <scope>NUCLEOTIDE SEQUENCE</scope>
    <source>
        <strain evidence="2">NBRC 100468</strain>
    </source>
</reference>
<comment type="caution">
    <text evidence="2">The sequence shown here is derived from an EMBL/GenBank/DDBJ whole genome shotgun (WGS) entry which is preliminary data.</text>
</comment>
<keyword evidence="3" id="KW-1185">Reference proteome</keyword>
<dbReference type="AlphaFoldDB" id="A0A9W8DXB6"/>
<accession>A0A9W8DXB6</accession>
<evidence type="ECO:0000256" key="1">
    <source>
        <dbReference type="SAM" id="MobiDB-lite"/>
    </source>
</evidence>
<protein>
    <recommendedName>
        <fullName evidence="4">Bromodomain associated domain-containing protein</fullName>
    </recommendedName>
</protein>
<feature type="region of interest" description="Disordered" evidence="1">
    <location>
        <begin position="193"/>
        <end position="233"/>
    </location>
</feature>
<sequence length="482" mass="53491">MPGVDAYPNAQSPHYSTCMKKCLAKMLQSSTRFDKVEGKALSTLSELACLFLSKCARASKEHGMLSGRSLPNALDVFYGCQSEMKINWNDLKIWCEELNRDSALTAQYKAYDHSNAKQISQKPQVNGSLSNNEYDKSLSNIPHIMNGDYPMDIESPEPLNYYQHRIQKLLENDEDSDELLVPSIDYEIHTQSANEAPESEIADHTPNGTSSHGDDSDKCLTPATESTAFDGSAAKERREEAFILPKNHPANADASLLLFYQPTGDFESTGMSIDDLPDQTKDIFPSSMNGVKSSTSRKRSENGEIISGEFLPAVDIITENERQWVSTRKSQEDDIIEQFAQFTIDNDPTDTSNERRQSIPWASTWMTGDMRETLCTLTAEDVTPLDSLFLGPTPRGSRGILSKLASTLVKDNYIPLSGKGYHPGPPGLYLGGVTPDGLQQLSERISDLNYAASKDTSLTLDLSYRHKFNIPHLKTMLTSSTE</sequence>
<dbReference type="CDD" id="cd00076">
    <property type="entry name" value="HFD_SF"/>
    <property type="match status" value="1"/>
</dbReference>
<dbReference type="OrthoDB" id="5592728at2759"/>
<evidence type="ECO:0000313" key="3">
    <source>
        <dbReference type="Proteomes" id="UP001150538"/>
    </source>
</evidence>
<dbReference type="GO" id="GO:0046982">
    <property type="term" value="F:protein heterodimerization activity"/>
    <property type="evidence" value="ECO:0007669"/>
    <property type="project" value="InterPro"/>
</dbReference>
<evidence type="ECO:0000313" key="2">
    <source>
        <dbReference type="EMBL" id="KAJ1921748.1"/>
    </source>
</evidence>
<feature type="region of interest" description="Disordered" evidence="1">
    <location>
        <begin position="280"/>
        <end position="300"/>
    </location>
</feature>
<evidence type="ECO:0008006" key="4">
    <source>
        <dbReference type="Google" id="ProtNLM"/>
    </source>
</evidence>
<gene>
    <name evidence="2" type="ORF">H4219_000481</name>
</gene>
<dbReference type="Gene3D" id="1.10.20.10">
    <property type="entry name" value="Histone, subunit A"/>
    <property type="match status" value="1"/>
</dbReference>
<proteinExistence type="predicted"/>
<dbReference type="InterPro" id="IPR009072">
    <property type="entry name" value="Histone-fold"/>
</dbReference>
<name>A0A9W8DXB6_9FUNG</name>
<dbReference type="Proteomes" id="UP001150538">
    <property type="component" value="Unassembled WGS sequence"/>
</dbReference>
<organism evidence="2 3">
    <name type="scientific">Mycoemilia scoparia</name>
    <dbReference type="NCBI Taxonomy" id="417184"/>
    <lineage>
        <taxon>Eukaryota</taxon>
        <taxon>Fungi</taxon>
        <taxon>Fungi incertae sedis</taxon>
        <taxon>Zoopagomycota</taxon>
        <taxon>Kickxellomycotina</taxon>
        <taxon>Kickxellomycetes</taxon>
        <taxon>Kickxellales</taxon>
        <taxon>Kickxellaceae</taxon>
        <taxon>Mycoemilia</taxon>
    </lineage>
</organism>
<dbReference type="EMBL" id="JANBPU010000003">
    <property type="protein sequence ID" value="KAJ1921748.1"/>
    <property type="molecule type" value="Genomic_DNA"/>
</dbReference>